<protein>
    <recommendedName>
        <fullName evidence="7">D-isomer specific 2-hydroxyacid dehydrogenase NAD-binding domain-containing protein</fullName>
    </recommendedName>
</protein>
<gene>
    <name evidence="5" type="ORF">CANTEDRAFT_94028</name>
</gene>
<accession>G3B5M5</accession>
<dbReference type="InterPro" id="IPR050223">
    <property type="entry name" value="D-isomer_2-hydroxyacid_DH"/>
</dbReference>
<evidence type="ECO:0000259" key="4">
    <source>
        <dbReference type="Pfam" id="PF02826"/>
    </source>
</evidence>
<comment type="similarity">
    <text evidence="2">Belongs to the D-isomer specific 2-hydroxyacid dehydrogenase family.</text>
</comment>
<keyword evidence="6" id="KW-1185">Reference proteome</keyword>
<dbReference type="GO" id="GO:0051287">
    <property type="term" value="F:NAD binding"/>
    <property type="evidence" value="ECO:0007669"/>
    <property type="project" value="InterPro"/>
</dbReference>
<name>G3B5M5_CANTC</name>
<dbReference type="GO" id="GO:0016618">
    <property type="term" value="F:hydroxypyruvate reductase [NAD(P)H] activity"/>
    <property type="evidence" value="ECO:0007669"/>
    <property type="project" value="TreeGrafter"/>
</dbReference>
<dbReference type="KEGG" id="cten:18250351"/>
<dbReference type="Pfam" id="PF02826">
    <property type="entry name" value="2-Hacid_dh_C"/>
    <property type="match status" value="1"/>
</dbReference>
<dbReference type="GeneID" id="18250351"/>
<evidence type="ECO:0000256" key="1">
    <source>
        <dbReference type="ARBA" id="ARBA00023002"/>
    </source>
</evidence>
<evidence type="ECO:0000313" key="5">
    <source>
        <dbReference type="EMBL" id="EGV63264.1"/>
    </source>
</evidence>
<dbReference type="Gene3D" id="3.40.50.720">
    <property type="entry name" value="NAD(P)-binding Rossmann-like Domain"/>
    <property type="match status" value="2"/>
</dbReference>
<dbReference type="PANTHER" id="PTHR10996">
    <property type="entry name" value="2-HYDROXYACID DEHYDROGENASE-RELATED"/>
    <property type="match status" value="1"/>
</dbReference>
<dbReference type="InterPro" id="IPR006139">
    <property type="entry name" value="D-isomer_2_OHA_DH_cat_dom"/>
</dbReference>
<evidence type="ECO:0000259" key="3">
    <source>
        <dbReference type="Pfam" id="PF00389"/>
    </source>
</evidence>
<dbReference type="EMBL" id="GL996524">
    <property type="protein sequence ID" value="EGV63264.1"/>
    <property type="molecule type" value="Genomic_DNA"/>
</dbReference>
<dbReference type="Proteomes" id="UP000000707">
    <property type="component" value="Unassembled WGS sequence"/>
</dbReference>
<evidence type="ECO:0000256" key="2">
    <source>
        <dbReference type="RuleBase" id="RU003719"/>
    </source>
</evidence>
<dbReference type="GO" id="GO:0030267">
    <property type="term" value="F:glyoxylate reductase (NADPH) activity"/>
    <property type="evidence" value="ECO:0007669"/>
    <property type="project" value="TreeGrafter"/>
</dbReference>
<proteinExistence type="inferred from homology"/>
<reference evidence="5 6" key="1">
    <citation type="journal article" date="2011" name="Proc. Natl. Acad. Sci. U.S.A.">
        <title>Comparative genomics of xylose-fermenting fungi for enhanced biofuel production.</title>
        <authorList>
            <person name="Wohlbach D.J."/>
            <person name="Kuo A."/>
            <person name="Sato T.K."/>
            <person name="Potts K.M."/>
            <person name="Salamov A.A."/>
            <person name="LaButti K.M."/>
            <person name="Sun H."/>
            <person name="Clum A."/>
            <person name="Pangilinan J.L."/>
            <person name="Lindquist E.A."/>
            <person name="Lucas S."/>
            <person name="Lapidus A."/>
            <person name="Jin M."/>
            <person name="Gunawan C."/>
            <person name="Balan V."/>
            <person name="Dale B.E."/>
            <person name="Jeffries T.W."/>
            <person name="Zinkel R."/>
            <person name="Barry K.W."/>
            <person name="Grigoriev I.V."/>
            <person name="Gasch A.P."/>
        </authorList>
    </citation>
    <scope>NUCLEOTIDE SEQUENCE [LARGE SCALE GENOMIC DNA]</scope>
    <source>
        <strain evidence="6">ATCC 10573 / BCRC 21748 / CBS 615 / JCM 9827 / NBRC 10315 / NRRL Y-1498 / VKM Y-70</strain>
    </source>
</reference>
<dbReference type="CDD" id="cd12168">
    <property type="entry name" value="Mand_dh_like"/>
    <property type="match status" value="1"/>
</dbReference>
<organism evidence="6">
    <name type="scientific">Candida tenuis (strain ATCC 10573 / BCRC 21748 / CBS 615 / JCM 9827 / NBRC 10315 / NRRL Y-1498 / VKM Y-70)</name>
    <name type="common">Yeast</name>
    <name type="synonym">Yamadazyma tenuis</name>
    <dbReference type="NCBI Taxonomy" id="590646"/>
    <lineage>
        <taxon>Eukaryota</taxon>
        <taxon>Fungi</taxon>
        <taxon>Dikarya</taxon>
        <taxon>Ascomycota</taxon>
        <taxon>Saccharomycotina</taxon>
        <taxon>Pichiomycetes</taxon>
        <taxon>Debaryomycetaceae</taxon>
        <taxon>Yamadazyma</taxon>
    </lineage>
</organism>
<dbReference type="InterPro" id="IPR036291">
    <property type="entry name" value="NAD(P)-bd_dom_sf"/>
</dbReference>
<dbReference type="STRING" id="590646.G3B5M5"/>
<dbReference type="InterPro" id="IPR006140">
    <property type="entry name" value="D-isomer_DH_NAD-bd"/>
</dbReference>
<dbReference type="SUPFAM" id="SSF52283">
    <property type="entry name" value="Formate/glycerate dehydrogenase catalytic domain-like"/>
    <property type="match status" value="1"/>
</dbReference>
<dbReference type="HOGENOM" id="CLU_019796_1_2_1"/>
<evidence type="ECO:0000313" key="6">
    <source>
        <dbReference type="Proteomes" id="UP000000707"/>
    </source>
</evidence>
<sequence length="379" mass="43508">MARGSSEYSKSVRGLNADGLVSFFPKNIVMTIKKPRILYVPCDQEVHDDQAWKTVYENFEIVVYDFDTIEDYMNELKKPDHGKIGFIDAVFRPTWLKGSPYLEHYILRGEPVRLLPKSVKLCVQSGHGYDIVDIDYLSSRNIIFCNSPDCCSRATADVGTLLVLNSFRYASFAENCVRTRNYYASMDFSTLADDPEGHTLGIIGLGDIGKLVAKSCQSFGMKTIYHNRTQRRELEAEFPEDSMVFYPDFDEFLAHTDCILVMCPYTEKTKHMISFDTFKRMKIQVRIVNIARGPIVQEEAIIDALERGQLVGGGFDVHEFEPKIHEKLLSDWRITLLPHWGAVSRASWKKFERNCVQNMMDYFYGDGKPKTAVNKQLFE</sequence>
<feature type="domain" description="D-isomer specific 2-hydroxyacid dehydrogenase catalytic" evidence="3">
    <location>
        <begin position="117"/>
        <end position="374"/>
    </location>
</feature>
<evidence type="ECO:0008006" key="7">
    <source>
        <dbReference type="Google" id="ProtNLM"/>
    </source>
</evidence>
<dbReference type="AlphaFoldDB" id="G3B5M5"/>
<dbReference type="eggNOG" id="KOG0069">
    <property type="taxonomic scope" value="Eukaryota"/>
</dbReference>
<dbReference type="OrthoDB" id="298012at2759"/>
<keyword evidence="1 2" id="KW-0560">Oxidoreductase</keyword>
<dbReference type="PANTHER" id="PTHR10996:SF281">
    <property type="entry name" value="D-ISOMER SPECIFIC 2-HYDROXYACID DEHYDROGENASE NAD-BINDING DOMAIN-CONTAINING PROTEIN-RELATED"/>
    <property type="match status" value="1"/>
</dbReference>
<dbReference type="GO" id="GO:0005829">
    <property type="term" value="C:cytosol"/>
    <property type="evidence" value="ECO:0007669"/>
    <property type="project" value="TreeGrafter"/>
</dbReference>
<dbReference type="Pfam" id="PF00389">
    <property type="entry name" value="2-Hacid_dh"/>
    <property type="match status" value="1"/>
</dbReference>
<dbReference type="SUPFAM" id="SSF51735">
    <property type="entry name" value="NAD(P)-binding Rossmann-fold domains"/>
    <property type="match status" value="1"/>
</dbReference>
<feature type="domain" description="D-isomer specific 2-hydroxyacid dehydrogenase NAD-binding" evidence="4">
    <location>
        <begin position="162"/>
        <end position="341"/>
    </location>
</feature>